<sequence length="89" mass="9691">QVASETDGLLDFSPLTHPLKCCQRNDFLVDAHENRVGKNDVKATIITFSSVSPKHCPSQLPAPTIEPAKTGDKFCPGEATRYLVLPVDL</sequence>
<accession>A0ABD0LMY1</accession>
<gene>
    <name evidence="1" type="ORF">BaRGS_00007750</name>
</gene>
<dbReference type="AlphaFoldDB" id="A0ABD0LMY1"/>
<organism evidence="1 2">
    <name type="scientific">Batillaria attramentaria</name>
    <dbReference type="NCBI Taxonomy" id="370345"/>
    <lineage>
        <taxon>Eukaryota</taxon>
        <taxon>Metazoa</taxon>
        <taxon>Spiralia</taxon>
        <taxon>Lophotrochozoa</taxon>
        <taxon>Mollusca</taxon>
        <taxon>Gastropoda</taxon>
        <taxon>Caenogastropoda</taxon>
        <taxon>Sorbeoconcha</taxon>
        <taxon>Cerithioidea</taxon>
        <taxon>Batillariidae</taxon>
        <taxon>Batillaria</taxon>
    </lineage>
</organism>
<keyword evidence="2" id="KW-1185">Reference proteome</keyword>
<dbReference type="EMBL" id="JACVVK020000034">
    <property type="protein sequence ID" value="KAK7500870.1"/>
    <property type="molecule type" value="Genomic_DNA"/>
</dbReference>
<comment type="caution">
    <text evidence="1">The sequence shown here is derived from an EMBL/GenBank/DDBJ whole genome shotgun (WGS) entry which is preliminary data.</text>
</comment>
<feature type="non-terminal residue" evidence="1">
    <location>
        <position position="1"/>
    </location>
</feature>
<proteinExistence type="predicted"/>
<protein>
    <submittedName>
        <fullName evidence="1">Uncharacterized protein</fullName>
    </submittedName>
</protein>
<dbReference type="Proteomes" id="UP001519460">
    <property type="component" value="Unassembled WGS sequence"/>
</dbReference>
<reference evidence="1 2" key="1">
    <citation type="journal article" date="2023" name="Sci. Data">
        <title>Genome assembly of the Korean intertidal mud-creeper Batillaria attramentaria.</title>
        <authorList>
            <person name="Patra A.K."/>
            <person name="Ho P.T."/>
            <person name="Jun S."/>
            <person name="Lee S.J."/>
            <person name="Kim Y."/>
            <person name="Won Y.J."/>
        </authorList>
    </citation>
    <scope>NUCLEOTIDE SEQUENCE [LARGE SCALE GENOMIC DNA]</scope>
    <source>
        <strain evidence="1">Wonlab-2016</strain>
    </source>
</reference>
<evidence type="ECO:0000313" key="1">
    <source>
        <dbReference type="EMBL" id="KAK7500870.1"/>
    </source>
</evidence>
<name>A0ABD0LMY1_9CAEN</name>
<evidence type="ECO:0000313" key="2">
    <source>
        <dbReference type="Proteomes" id="UP001519460"/>
    </source>
</evidence>